<evidence type="ECO:0000313" key="2">
    <source>
        <dbReference type="Proteomes" id="UP001319827"/>
    </source>
</evidence>
<dbReference type="EMBL" id="AP024355">
    <property type="protein sequence ID" value="BCR05329.1"/>
    <property type="molecule type" value="Genomic_DNA"/>
</dbReference>
<evidence type="ECO:0000313" key="1">
    <source>
        <dbReference type="EMBL" id="BCR05329.1"/>
    </source>
</evidence>
<proteinExistence type="predicted"/>
<gene>
    <name evidence="1" type="ORF">DESUT3_23980</name>
</gene>
<organism evidence="1 2">
    <name type="scientific">Desulfuromonas versatilis</name>
    <dbReference type="NCBI Taxonomy" id="2802975"/>
    <lineage>
        <taxon>Bacteria</taxon>
        <taxon>Pseudomonadati</taxon>
        <taxon>Thermodesulfobacteriota</taxon>
        <taxon>Desulfuromonadia</taxon>
        <taxon>Desulfuromonadales</taxon>
        <taxon>Desulfuromonadaceae</taxon>
        <taxon>Desulfuromonas</taxon>
    </lineage>
</organism>
<keyword evidence="2" id="KW-1185">Reference proteome</keyword>
<protein>
    <submittedName>
        <fullName evidence="1">Uncharacterized protein</fullName>
    </submittedName>
</protein>
<reference evidence="1 2" key="1">
    <citation type="journal article" date="2016" name="C (Basel)">
        <title>Selective Growth of and Electricity Production by Marine Exoelectrogenic Bacteria in Self-Aggregated Hydrogel of Microbially Reduced Graphene Oxide.</title>
        <authorList>
            <person name="Yoshida N."/>
            <person name="Goto Y."/>
            <person name="Miyata Y."/>
        </authorList>
    </citation>
    <scope>NUCLEOTIDE SEQUENCE [LARGE SCALE GENOMIC DNA]</scope>
    <source>
        <strain evidence="1 2">NIT-T3</strain>
    </source>
</reference>
<accession>A0ABN6E1I1</accession>
<sequence>MKALEILDEIRWHDGWSSRIGQTLEVRDSTKDLYIFNEKHQREEILRVLKDVPENLYRLFDLEEAPEEDCDYMADSGMCYRKLH</sequence>
<name>A0ABN6E1I1_9BACT</name>
<dbReference type="Proteomes" id="UP001319827">
    <property type="component" value="Chromosome"/>
</dbReference>
<dbReference type="RefSeq" id="WP_221248760.1">
    <property type="nucleotide sequence ID" value="NZ_AP024355.1"/>
</dbReference>
<reference evidence="1 2" key="2">
    <citation type="journal article" date="2021" name="Int. J. Syst. Evol. Microbiol.">
        <title>Isolation and Polyphasic Characterization of Desulfuromonas versatilis sp. Nov., an Electrogenic Bacteria Capable of Versatile Metabolism Isolated from a Graphene Oxide-Reducing Enrichment Culture.</title>
        <authorList>
            <person name="Xie L."/>
            <person name="Yoshida N."/>
            <person name="Ishii S."/>
            <person name="Meng L."/>
        </authorList>
    </citation>
    <scope>NUCLEOTIDE SEQUENCE [LARGE SCALE GENOMIC DNA]</scope>
    <source>
        <strain evidence="1 2">NIT-T3</strain>
    </source>
</reference>